<sequence>MKAAILVLSDPNHGQEEALGRVFNALATAFDYKQAGAQVQIVFNGTGTRWIGELSKPENPVHELFEAVKDSIAGVSCGCADVFGAAEAVEKSGFDYLTENAIPGTRGLPSVHRLASEGYSVLTF</sequence>
<dbReference type="EMBL" id="VIKR01000007">
    <property type="protein sequence ID" value="TQV71112.1"/>
    <property type="molecule type" value="Genomic_DNA"/>
</dbReference>
<proteinExistence type="predicted"/>
<dbReference type="SUPFAM" id="SSF75169">
    <property type="entry name" value="DsrEFH-like"/>
    <property type="match status" value="1"/>
</dbReference>
<name>A0A545T1N5_9GAMM</name>
<comment type="caution">
    <text evidence="1">The sequence shown here is derived from an EMBL/GenBank/DDBJ whole genome shotgun (WGS) entry which is preliminary data.</text>
</comment>
<dbReference type="AlphaFoldDB" id="A0A545T1N5"/>
<dbReference type="Pfam" id="PF02635">
    <property type="entry name" value="DsrE"/>
    <property type="match status" value="1"/>
</dbReference>
<gene>
    <name evidence="1" type="ORF">FLL45_22560</name>
</gene>
<dbReference type="InterPro" id="IPR003787">
    <property type="entry name" value="Sulphur_relay_DsrE/F-like"/>
</dbReference>
<evidence type="ECO:0000313" key="1">
    <source>
        <dbReference type="EMBL" id="TQV71112.1"/>
    </source>
</evidence>
<keyword evidence="2" id="KW-1185">Reference proteome</keyword>
<organism evidence="1 2">
    <name type="scientific">Aliikangiella marina</name>
    <dbReference type="NCBI Taxonomy" id="1712262"/>
    <lineage>
        <taxon>Bacteria</taxon>
        <taxon>Pseudomonadati</taxon>
        <taxon>Pseudomonadota</taxon>
        <taxon>Gammaproteobacteria</taxon>
        <taxon>Oceanospirillales</taxon>
        <taxon>Pleioneaceae</taxon>
        <taxon>Aliikangiella</taxon>
    </lineage>
</organism>
<dbReference type="OrthoDB" id="9807925at2"/>
<accession>A0A545T1N5</accession>
<reference evidence="1 2" key="1">
    <citation type="submission" date="2019-06" db="EMBL/GenBank/DDBJ databases">
        <title>Draft genome of Aliikangiella marina GYP-15.</title>
        <authorList>
            <person name="Wang G."/>
        </authorList>
    </citation>
    <scope>NUCLEOTIDE SEQUENCE [LARGE SCALE GENOMIC DNA]</scope>
    <source>
        <strain evidence="1 2">GYP-15</strain>
    </source>
</reference>
<dbReference type="Proteomes" id="UP000317839">
    <property type="component" value="Unassembled WGS sequence"/>
</dbReference>
<evidence type="ECO:0000313" key="2">
    <source>
        <dbReference type="Proteomes" id="UP000317839"/>
    </source>
</evidence>
<dbReference type="InterPro" id="IPR027396">
    <property type="entry name" value="DsrEFH-like"/>
</dbReference>
<dbReference type="RefSeq" id="WP_142944329.1">
    <property type="nucleotide sequence ID" value="NZ_VIKR01000007.1"/>
</dbReference>
<protein>
    <submittedName>
        <fullName evidence="1">DsrE family protein</fullName>
    </submittedName>
</protein>